<evidence type="ECO:0000313" key="2">
    <source>
        <dbReference type="EMBL" id="OHA25761.1"/>
    </source>
</evidence>
<feature type="domain" description="Nudix hydrolase" evidence="1">
    <location>
        <begin position="23"/>
        <end position="116"/>
    </location>
</feature>
<dbReference type="AlphaFoldDB" id="A0A1G2MRX9"/>
<dbReference type="EMBL" id="MHRP01000045">
    <property type="protein sequence ID" value="OHA25761.1"/>
    <property type="molecule type" value="Genomic_DNA"/>
</dbReference>
<dbReference type="InterPro" id="IPR015797">
    <property type="entry name" value="NUDIX_hydrolase-like_dom_sf"/>
</dbReference>
<comment type="caution">
    <text evidence="2">The sequence shown here is derived from an EMBL/GenBank/DDBJ whole genome shotgun (WGS) entry which is preliminary data.</text>
</comment>
<protein>
    <recommendedName>
        <fullName evidence="1">Nudix hydrolase domain-containing protein</fullName>
    </recommendedName>
</protein>
<proteinExistence type="predicted"/>
<dbReference type="Pfam" id="PF00293">
    <property type="entry name" value="NUDIX"/>
    <property type="match status" value="1"/>
</dbReference>
<name>A0A1G2MRX9_9BACT</name>
<dbReference type="SUPFAM" id="SSF55811">
    <property type="entry name" value="Nudix"/>
    <property type="match status" value="1"/>
</dbReference>
<dbReference type="InterPro" id="IPR000086">
    <property type="entry name" value="NUDIX_hydrolase_dom"/>
</dbReference>
<accession>A0A1G2MRX9</accession>
<gene>
    <name evidence="2" type="ORF">A3D56_02400</name>
</gene>
<evidence type="ECO:0000259" key="1">
    <source>
        <dbReference type="Pfam" id="PF00293"/>
    </source>
</evidence>
<dbReference type="Proteomes" id="UP000177943">
    <property type="component" value="Unassembled WGS sequence"/>
</dbReference>
<organism evidence="2 3">
    <name type="scientific">Candidatus Taylorbacteria bacterium RIFCSPHIGHO2_02_FULL_45_35</name>
    <dbReference type="NCBI Taxonomy" id="1802311"/>
    <lineage>
        <taxon>Bacteria</taxon>
        <taxon>Candidatus Tayloriibacteriota</taxon>
    </lineage>
</organism>
<dbReference type="Gene3D" id="3.90.79.10">
    <property type="entry name" value="Nucleoside Triphosphate Pyrophosphohydrolase"/>
    <property type="match status" value="1"/>
</dbReference>
<evidence type="ECO:0000313" key="3">
    <source>
        <dbReference type="Proteomes" id="UP000177943"/>
    </source>
</evidence>
<reference evidence="2 3" key="1">
    <citation type="journal article" date="2016" name="Nat. Commun.">
        <title>Thousands of microbial genomes shed light on interconnected biogeochemical processes in an aquifer system.</title>
        <authorList>
            <person name="Anantharaman K."/>
            <person name="Brown C.T."/>
            <person name="Hug L.A."/>
            <person name="Sharon I."/>
            <person name="Castelle C.J."/>
            <person name="Probst A.J."/>
            <person name="Thomas B.C."/>
            <person name="Singh A."/>
            <person name="Wilkins M.J."/>
            <person name="Karaoz U."/>
            <person name="Brodie E.L."/>
            <person name="Williams K.H."/>
            <person name="Hubbard S.S."/>
            <person name="Banfield J.F."/>
        </authorList>
    </citation>
    <scope>NUCLEOTIDE SEQUENCE [LARGE SCALE GENOMIC DNA]</scope>
</reference>
<sequence length="161" mass="18562">MEDPKADISSAYVFLRKNPLVSQEIVLLRRPKLGRKSGMYTVPGRKIKRGELPRSAAIRAAYEQVGISVPLYKVKPVHVSYRPTYGETGAQTDYFFEVNEWLGIVINREPEECDKIIFSNAGMLLLKNMVFSVVGNAIWCWRNDIFYSELDLNWIRRQGFL</sequence>